<evidence type="ECO:0000256" key="3">
    <source>
        <dbReference type="ARBA" id="ARBA00022741"/>
    </source>
</evidence>
<evidence type="ECO:0000256" key="8">
    <source>
        <dbReference type="ARBA" id="ARBA00023242"/>
    </source>
</evidence>
<dbReference type="PROSITE" id="PS51194">
    <property type="entry name" value="HELICASE_CTER"/>
    <property type="match status" value="1"/>
</dbReference>
<accession>A0AAV2JCJ0</accession>
<dbReference type="PANTHER" id="PTHR47959:SF15">
    <property type="entry name" value="RNA HELICASE"/>
    <property type="match status" value="1"/>
</dbReference>
<dbReference type="PANTHER" id="PTHR47959">
    <property type="entry name" value="ATP-DEPENDENT RNA HELICASE RHLE-RELATED"/>
    <property type="match status" value="1"/>
</dbReference>
<dbReference type="SMART" id="SM00490">
    <property type="entry name" value="HELICc"/>
    <property type="match status" value="1"/>
</dbReference>
<evidence type="ECO:0000256" key="4">
    <source>
        <dbReference type="ARBA" id="ARBA00022801"/>
    </source>
</evidence>
<dbReference type="PROSITE" id="PS51192">
    <property type="entry name" value="HELICASE_ATP_BIND_1"/>
    <property type="match status" value="1"/>
</dbReference>
<dbReference type="SMART" id="SM00487">
    <property type="entry name" value="DEXDc"/>
    <property type="match status" value="1"/>
</dbReference>
<feature type="region of interest" description="Disordered" evidence="13">
    <location>
        <begin position="561"/>
        <end position="649"/>
    </location>
</feature>
<evidence type="ECO:0000259" key="15">
    <source>
        <dbReference type="PROSITE" id="PS51194"/>
    </source>
</evidence>
<dbReference type="InterPro" id="IPR001650">
    <property type="entry name" value="Helicase_C-like"/>
</dbReference>
<evidence type="ECO:0000256" key="10">
    <source>
        <dbReference type="ARBA" id="ARBA00044533"/>
    </source>
</evidence>
<feature type="compositionally biased region" description="Basic and acidic residues" evidence="13">
    <location>
        <begin position="589"/>
        <end position="607"/>
    </location>
</feature>
<feature type="compositionally biased region" description="Basic residues" evidence="13">
    <location>
        <begin position="608"/>
        <end position="617"/>
    </location>
</feature>
<proteinExistence type="inferred from homology"/>
<dbReference type="Proteomes" id="UP001497482">
    <property type="component" value="Chromosome 11"/>
</dbReference>
<evidence type="ECO:0000313" key="16">
    <source>
        <dbReference type="EMBL" id="CAL1573480.1"/>
    </source>
</evidence>
<feature type="domain" description="Helicase C-terminal" evidence="15">
    <location>
        <begin position="393"/>
        <end position="554"/>
    </location>
</feature>
<evidence type="ECO:0000256" key="2">
    <source>
        <dbReference type="ARBA" id="ARBA00012552"/>
    </source>
</evidence>
<dbReference type="Pfam" id="PF00271">
    <property type="entry name" value="Helicase_C"/>
    <property type="match status" value="1"/>
</dbReference>
<keyword evidence="7" id="KW-0694">RNA-binding</keyword>
<gene>
    <name evidence="16" type="ORF">KC01_LOCUS5379</name>
</gene>
<dbReference type="GO" id="GO:0030490">
    <property type="term" value="P:maturation of SSU-rRNA"/>
    <property type="evidence" value="ECO:0007669"/>
    <property type="project" value="InterPro"/>
</dbReference>
<dbReference type="InterPro" id="IPR014001">
    <property type="entry name" value="Helicase_ATP-bd"/>
</dbReference>
<dbReference type="FunFam" id="3.40.50.300:FF:000759">
    <property type="entry name" value="probable ATP-dependent RNA helicase DDX52"/>
    <property type="match status" value="1"/>
</dbReference>
<feature type="region of interest" description="Disordered" evidence="13">
    <location>
        <begin position="47"/>
        <end position="101"/>
    </location>
</feature>
<dbReference type="GO" id="GO:0005829">
    <property type="term" value="C:cytosol"/>
    <property type="evidence" value="ECO:0007669"/>
    <property type="project" value="TreeGrafter"/>
</dbReference>
<evidence type="ECO:0000256" key="5">
    <source>
        <dbReference type="ARBA" id="ARBA00022806"/>
    </source>
</evidence>
<name>A0AAV2JCJ0_KNICA</name>
<feature type="compositionally biased region" description="Basic and acidic residues" evidence="13">
    <location>
        <begin position="640"/>
        <end position="649"/>
    </location>
</feature>
<protein>
    <recommendedName>
        <fullName evidence="10">Probable ATP-dependent RNA helicase DDX52</fullName>
        <ecNumber evidence="2">3.6.4.13</ecNumber>
    </recommendedName>
    <alternativeName>
        <fullName evidence="12">DEAD box protein 52</fullName>
    </alternativeName>
</protein>
<dbReference type="GO" id="GO:0005524">
    <property type="term" value="F:ATP binding"/>
    <property type="evidence" value="ECO:0007669"/>
    <property type="project" value="UniProtKB-KW"/>
</dbReference>
<dbReference type="GO" id="GO:0005730">
    <property type="term" value="C:nucleolus"/>
    <property type="evidence" value="ECO:0007669"/>
    <property type="project" value="UniProtKB-SubCell"/>
</dbReference>
<dbReference type="Pfam" id="PF00270">
    <property type="entry name" value="DEAD"/>
    <property type="match status" value="1"/>
</dbReference>
<evidence type="ECO:0000256" key="13">
    <source>
        <dbReference type="SAM" id="MobiDB-lite"/>
    </source>
</evidence>
<keyword evidence="3" id="KW-0547">Nucleotide-binding</keyword>
<evidence type="ECO:0000259" key="14">
    <source>
        <dbReference type="PROSITE" id="PS51192"/>
    </source>
</evidence>
<dbReference type="InterPro" id="IPR050079">
    <property type="entry name" value="DEAD_box_RNA_helicase"/>
</dbReference>
<keyword evidence="4" id="KW-0378">Hydrolase</keyword>
<comment type="similarity">
    <text evidence="9">Belongs to the DEAD box helicase family. DDX52/ROK1 subfamily.</text>
</comment>
<keyword evidence="17" id="KW-1185">Reference proteome</keyword>
<evidence type="ECO:0000313" key="17">
    <source>
        <dbReference type="Proteomes" id="UP001497482"/>
    </source>
</evidence>
<evidence type="ECO:0000256" key="7">
    <source>
        <dbReference type="ARBA" id="ARBA00022884"/>
    </source>
</evidence>
<dbReference type="InterPro" id="IPR011545">
    <property type="entry name" value="DEAD/DEAH_box_helicase_dom"/>
</dbReference>
<dbReference type="Gene3D" id="3.40.50.300">
    <property type="entry name" value="P-loop containing nucleotide triphosphate hydrolases"/>
    <property type="match status" value="2"/>
</dbReference>
<dbReference type="EC" id="3.6.4.13" evidence="2"/>
<dbReference type="FunFam" id="3.40.50.300:FF:000906">
    <property type="entry name" value="Probable ATP-dependent RNA helicase DDX52"/>
    <property type="match status" value="1"/>
</dbReference>
<dbReference type="GO" id="GO:0003724">
    <property type="term" value="F:RNA helicase activity"/>
    <property type="evidence" value="ECO:0007669"/>
    <property type="project" value="UniProtKB-EC"/>
</dbReference>
<evidence type="ECO:0000256" key="11">
    <source>
        <dbReference type="ARBA" id="ARBA00047984"/>
    </source>
</evidence>
<comment type="catalytic activity">
    <reaction evidence="11">
        <text>ATP + H2O = ADP + phosphate + H(+)</text>
        <dbReference type="Rhea" id="RHEA:13065"/>
        <dbReference type="ChEBI" id="CHEBI:15377"/>
        <dbReference type="ChEBI" id="CHEBI:15378"/>
        <dbReference type="ChEBI" id="CHEBI:30616"/>
        <dbReference type="ChEBI" id="CHEBI:43474"/>
        <dbReference type="ChEBI" id="CHEBI:456216"/>
        <dbReference type="EC" id="3.6.4.13"/>
    </reaction>
</comment>
<keyword evidence="5" id="KW-0347">Helicase</keyword>
<evidence type="ECO:0000256" key="12">
    <source>
        <dbReference type="ARBA" id="ARBA00075556"/>
    </source>
</evidence>
<dbReference type="InterPro" id="IPR027417">
    <property type="entry name" value="P-loop_NTPase"/>
</dbReference>
<dbReference type="CDD" id="cd17957">
    <property type="entry name" value="DEADc_DDX52"/>
    <property type="match status" value="1"/>
</dbReference>
<keyword evidence="6" id="KW-0067">ATP-binding</keyword>
<feature type="compositionally biased region" description="Basic and acidic residues" evidence="13">
    <location>
        <begin position="65"/>
        <end position="87"/>
    </location>
</feature>
<dbReference type="CDD" id="cd18787">
    <property type="entry name" value="SF2_C_DEAD"/>
    <property type="match status" value="1"/>
</dbReference>
<dbReference type="EMBL" id="OZ035833">
    <property type="protein sequence ID" value="CAL1573480.1"/>
    <property type="molecule type" value="Genomic_DNA"/>
</dbReference>
<dbReference type="GO" id="GO:0003723">
    <property type="term" value="F:RNA binding"/>
    <property type="evidence" value="ECO:0007669"/>
    <property type="project" value="UniProtKB-KW"/>
</dbReference>
<feature type="domain" description="Helicase ATP-binding" evidence="14">
    <location>
        <begin position="204"/>
        <end position="382"/>
    </location>
</feature>
<keyword evidence="8" id="KW-0539">Nucleus</keyword>
<evidence type="ECO:0000256" key="1">
    <source>
        <dbReference type="ARBA" id="ARBA00004604"/>
    </source>
</evidence>
<dbReference type="AlphaFoldDB" id="A0AAV2JCJ0"/>
<dbReference type="InterPro" id="IPR044764">
    <property type="entry name" value="DDX52/Rok1_DEADc"/>
</dbReference>
<evidence type="ECO:0000256" key="6">
    <source>
        <dbReference type="ARBA" id="ARBA00022840"/>
    </source>
</evidence>
<comment type="subcellular location">
    <subcellularLocation>
        <location evidence="1">Nucleus</location>
        <location evidence="1">Nucleolus</location>
    </subcellularLocation>
</comment>
<sequence length="649" mass="73101">MDAFDLFRKLGSGAKFDLKRFGQDAARFKMQRAKGADASDPLATIDYFGKDSVRQPQVDNEDEAENQHEESDAGVKRRRKEEWDQPKPNKKKKKKNMEGVALCEPNTVADGEGISWTSNLDKRIQTLPSGDKEKTSLKRLKHLHQEKVNRVRSQHRINVHGCDVPDPVCTFEELQSEYRLHSRILQNLTDAGLDSPTAIQMQAIPLMMHGREVLACAPTGSGKTLAFCLPLLTHLQQPANLGFRAVVISPTRELASQTYRELLRLSDGVGFRVHIIDKASLAAKKYGPQSNKKYDILVSTPNRIIYLLSQDPPALDLSSVEWLVVDESDKLFESGRSGFREQLATIFLACSGPKVRRAFFSATCTPDVEQWCRLNLDNLVTVNIGHRNTAVETVEQKLLFVGSEDGKLVAMRDIIKKGFLPPMLVFVQSIDRARELFHELVYEGINVDVIHADRTQQQRDNVVNSFRSGHIWVLICTALLARGIDFKGVNLVLNYDFPTSAVEYIHRIGRTGRAGHCGKAITFFTENDKPLLRSIANVIKQAGCPVPDYMIGFKKIHSKVKRQLEKKPPKRSTICTTPRFMMKKKPKSTQKEKKGAGVKHKVTDGNTKKKQQHMRKGKNTENEPKKNSKKMGSSPGTKNNKKEKMPLKT</sequence>
<organism evidence="16 17">
    <name type="scientific">Knipowitschia caucasica</name>
    <name type="common">Caucasian dwarf goby</name>
    <name type="synonym">Pomatoschistus caucasicus</name>
    <dbReference type="NCBI Taxonomy" id="637954"/>
    <lineage>
        <taxon>Eukaryota</taxon>
        <taxon>Metazoa</taxon>
        <taxon>Chordata</taxon>
        <taxon>Craniata</taxon>
        <taxon>Vertebrata</taxon>
        <taxon>Euteleostomi</taxon>
        <taxon>Actinopterygii</taxon>
        <taxon>Neopterygii</taxon>
        <taxon>Teleostei</taxon>
        <taxon>Neoteleostei</taxon>
        <taxon>Acanthomorphata</taxon>
        <taxon>Gobiaria</taxon>
        <taxon>Gobiiformes</taxon>
        <taxon>Gobioidei</taxon>
        <taxon>Gobiidae</taxon>
        <taxon>Gobiinae</taxon>
        <taxon>Knipowitschia</taxon>
    </lineage>
</organism>
<evidence type="ECO:0000256" key="9">
    <source>
        <dbReference type="ARBA" id="ARBA00024355"/>
    </source>
</evidence>
<dbReference type="GO" id="GO:0016787">
    <property type="term" value="F:hydrolase activity"/>
    <property type="evidence" value="ECO:0007669"/>
    <property type="project" value="UniProtKB-KW"/>
</dbReference>
<dbReference type="SUPFAM" id="SSF52540">
    <property type="entry name" value="P-loop containing nucleoside triphosphate hydrolases"/>
    <property type="match status" value="1"/>
</dbReference>
<reference evidence="16 17" key="1">
    <citation type="submission" date="2024-04" db="EMBL/GenBank/DDBJ databases">
        <authorList>
            <person name="Waldvogel A.-M."/>
            <person name="Schoenle A."/>
        </authorList>
    </citation>
    <scope>NUCLEOTIDE SEQUENCE [LARGE SCALE GENOMIC DNA]</scope>
</reference>